<dbReference type="Gene3D" id="3.20.20.10">
    <property type="entry name" value="Alanine racemase"/>
    <property type="match status" value="1"/>
</dbReference>
<dbReference type="GO" id="GO:0008784">
    <property type="term" value="F:alanine racemase activity"/>
    <property type="evidence" value="ECO:0007669"/>
    <property type="project" value="TreeGrafter"/>
</dbReference>
<dbReference type="PANTHER" id="PTHR30511">
    <property type="entry name" value="ALANINE RACEMASE"/>
    <property type="match status" value="1"/>
</dbReference>
<proteinExistence type="predicted"/>
<accession>A0A5C7FFB0</accession>
<dbReference type="GO" id="GO:0030170">
    <property type="term" value="F:pyridoxal phosphate binding"/>
    <property type="evidence" value="ECO:0007669"/>
    <property type="project" value="TreeGrafter"/>
</dbReference>
<protein>
    <submittedName>
        <fullName evidence="5">Alanine/ornithine racemase family PLP-dependent enzyme</fullName>
    </submittedName>
</protein>
<name>A0A5C7FFB0_9BACI</name>
<keyword evidence="2" id="KW-0663">Pyridoxal phosphate</keyword>
<dbReference type="EMBL" id="CP144914">
    <property type="protein sequence ID" value="WWD80261.1"/>
    <property type="molecule type" value="Genomic_DNA"/>
</dbReference>
<dbReference type="InterPro" id="IPR029066">
    <property type="entry name" value="PLP-binding_barrel"/>
</dbReference>
<evidence type="ECO:0000256" key="1">
    <source>
        <dbReference type="ARBA" id="ARBA00001933"/>
    </source>
</evidence>
<dbReference type="Pfam" id="PF01168">
    <property type="entry name" value="Ala_racemase_N"/>
    <property type="match status" value="1"/>
</dbReference>
<evidence type="ECO:0000256" key="2">
    <source>
        <dbReference type="ARBA" id="ARBA00022898"/>
    </source>
</evidence>
<evidence type="ECO:0000259" key="4">
    <source>
        <dbReference type="Pfam" id="PF01168"/>
    </source>
</evidence>
<dbReference type="OrthoDB" id="504078at2"/>
<dbReference type="SUPFAM" id="SSF51419">
    <property type="entry name" value="PLP-binding barrel"/>
    <property type="match status" value="1"/>
</dbReference>
<keyword evidence="3" id="KW-0413">Isomerase</keyword>
<dbReference type="CDD" id="cd06815">
    <property type="entry name" value="PLPDE_III_AR_like_1"/>
    <property type="match status" value="1"/>
</dbReference>
<dbReference type="AlphaFoldDB" id="A0A5C7FFB0"/>
<gene>
    <name evidence="5" type="ORF">FTX54_001460</name>
</gene>
<comment type="cofactor">
    <cofactor evidence="1">
        <name>pyridoxal 5'-phosphate</name>
        <dbReference type="ChEBI" id="CHEBI:597326"/>
    </cofactor>
</comment>
<dbReference type="Proteomes" id="UP000321816">
    <property type="component" value="Chromosome"/>
</dbReference>
<dbReference type="GO" id="GO:0005829">
    <property type="term" value="C:cytosol"/>
    <property type="evidence" value="ECO:0007669"/>
    <property type="project" value="TreeGrafter"/>
</dbReference>
<sequence>MIYSSTPRIEIDLSKVAHNAEKIVRLYGSKGIHIMGVTKGVAGSAEVADILVKSGITTLADTKLKNLTTLKKAGVKAELVLLRTPSLGDAEETVEIADISMNTELTVIEALSQQALQQGTIHRIILMMEMGDLREGIMPEDLEKFIEKVLLLKGVKITGLGANFACFGGVKPSSRKMEELSAAAEKVEAMFSLQLTYITGGNSGNYHWFKETKNTGRINNLRIGESIYLGCETLDREEIPGLYTDAFTLVAEVIESKVKPSLPFGETAQNAAGEYPSFADQGMMKRAILAVGSQDVVVSGLNPRADIEILGSSSDHLIINAKDTDLPVGKEVAFHVNYSALLSLMASAYVSKKYYFSNFIQLPQPG</sequence>
<feature type="domain" description="Alanine racemase N-terminal" evidence="4">
    <location>
        <begin position="11"/>
        <end position="229"/>
    </location>
</feature>
<evidence type="ECO:0000256" key="3">
    <source>
        <dbReference type="ARBA" id="ARBA00023235"/>
    </source>
</evidence>
<organism evidence="5 6">
    <name type="scientific">Alkalicoccus halolimnae</name>
    <dbReference type="NCBI Taxonomy" id="1667239"/>
    <lineage>
        <taxon>Bacteria</taxon>
        <taxon>Bacillati</taxon>
        <taxon>Bacillota</taxon>
        <taxon>Bacilli</taxon>
        <taxon>Bacillales</taxon>
        <taxon>Bacillaceae</taxon>
        <taxon>Alkalicoccus</taxon>
    </lineage>
</organism>
<dbReference type="KEGG" id="ahal:FTX54_001460"/>
<evidence type="ECO:0000313" key="5">
    <source>
        <dbReference type="EMBL" id="WWD80261.1"/>
    </source>
</evidence>
<dbReference type="PANTHER" id="PTHR30511:SF3">
    <property type="entry name" value="LYSINE RACEMASE"/>
    <property type="match status" value="1"/>
</dbReference>
<dbReference type="InterPro" id="IPR001608">
    <property type="entry name" value="Ala_racemase_N"/>
</dbReference>
<evidence type="ECO:0000313" key="6">
    <source>
        <dbReference type="Proteomes" id="UP000321816"/>
    </source>
</evidence>
<dbReference type="InterPro" id="IPR000821">
    <property type="entry name" value="Ala_racemase"/>
</dbReference>
<reference evidence="5 6" key="1">
    <citation type="submission" date="2024-01" db="EMBL/GenBank/DDBJ databases">
        <title>Complete Genome Sequence of Alkalicoccus halolimnae BZ-SZ-XJ29T, a Moderately Halophilic Bacterium Isolated from a Salt Lake.</title>
        <authorList>
            <person name="Zhao B."/>
        </authorList>
    </citation>
    <scope>NUCLEOTIDE SEQUENCE [LARGE SCALE GENOMIC DNA]</scope>
    <source>
        <strain evidence="5 6">BZ-SZ-XJ29</strain>
    </source>
</reference>
<keyword evidence="6" id="KW-1185">Reference proteome</keyword>
<dbReference type="RefSeq" id="WP_147804233.1">
    <property type="nucleotide sequence ID" value="NZ_CP144914.1"/>
</dbReference>